<organism evidence="3">
    <name type="scientific">Nothobranchius furzeri</name>
    <name type="common">Turquoise killifish</name>
    <dbReference type="NCBI Taxonomy" id="105023"/>
    <lineage>
        <taxon>Eukaryota</taxon>
        <taxon>Metazoa</taxon>
        <taxon>Chordata</taxon>
        <taxon>Craniata</taxon>
        <taxon>Vertebrata</taxon>
        <taxon>Euteleostomi</taxon>
        <taxon>Actinopterygii</taxon>
        <taxon>Neopterygii</taxon>
        <taxon>Teleostei</taxon>
        <taxon>Neoteleostei</taxon>
        <taxon>Acanthomorphata</taxon>
        <taxon>Ovalentaria</taxon>
        <taxon>Atherinomorphae</taxon>
        <taxon>Cyprinodontiformes</taxon>
        <taxon>Nothobranchiidae</taxon>
        <taxon>Nothobranchius</taxon>
    </lineage>
</organism>
<dbReference type="EMBL" id="HAEJ01013462">
    <property type="protein sequence ID" value="SBS53919.1"/>
    <property type="molecule type" value="Transcribed_RNA"/>
</dbReference>
<protein>
    <submittedName>
        <fullName evidence="3">Uncharacterized protein</fullName>
    </submittedName>
</protein>
<feature type="compositionally biased region" description="Basic and acidic residues" evidence="1">
    <location>
        <begin position="61"/>
        <end position="75"/>
    </location>
</feature>
<feature type="signal peptide" evidence="2">
    <location>
        <begin position="1"/>
        <end position="19"/>
    </location>
</feature>
<reference evidence="3" key="2">
    <citation type="submission" date="2016-06" db="EMBL/GenBank/DDBJ databases">
        <title>The genome of a short-lived fish provides insights into sex chromosome evolution and the genetic control of aging.</title>
        <authorList>
            <person name="Reichwald K."/>
            <person name="Felder M."/>
            <person name="Petzold A."/>
            <person name="Koch P."/>
            <person name="Groth M."/>
            <person name="Platzer M."/>
        </authorList>
    </citation>
    <scope>NUCLEOTIDE SEQUENCE</scope>
    <source>
        <tissue evidence="3">Brain</tissue>
    </source>
</reference>
<reference evidence="3" key="1">
    <citation type="submission" date="2016-05" db="EMBL/GenBank/DDBJ databases">
        <authorList>
            <person name="Lavstsen T."/>
            <person name="Jespersen J.S."/>
        </authorList>
    </citation>
    <scope>NUCLEOTIDE SEQUENCE</scope>
    <source>
        <tissue evidence="3">Brain</tissue>
    </source>
</reference>
<dbReference type="EMBL" id="HADY01022720">
    <property type="protein sequence ID" value="SBP61205.1"/>
    <property type="molecule type" value="Transcribed_RNA"/>
</dbReference>
<evidence type="ECO:0000256" key="1">
    <source>
        <dbReference type="SAM" id="MobiDB-lite"/>
    </source>
</evidence>
<feature type="compositionally biased region" description="Polar residues" evidence="1">
    <location>
        <begin position="76"/>
        <end position="94"/>
    </location>
</feature>
<sequence length="197" mass="21474">MKPLVFCLLLLPFAVLVETSPLKAGSPNVLNFLEEALAATTDKTIPETVTEGRNASGRPVKQQDSEDLSDQKSTESLETTKSPQSTESDQSGGESTDPDSHEILAHKDVANEHTRSRPMSRRSQNNVQPGRGTHQGLVPDQSREAPDWDSLEENPGRMPPGHSSRPRDYDESRESTSSEAFPFNPSGVLDPAKNRAA</sequence>
<accession>A0A1A8UZS5</accession>
<feature type="region of interest" description="Disordered" evidence="1">
    <location>
        <begin position="43"/>
        <end position="197"/>
    </location>
</feature>
<proteinExistence type="predicted"/>
<feature type="compositionally biased region" description="Basic and acidic residues" evidence="1">
    <location>
        <begin position="165"/>
        <end position="176"/>
    </location>
</feature>
<evidence type="ECO:0000313" key="3">
    <source>
        <dbReference type="EMBL" id="SBS53919.1"/>
    </source>
</evidence>
<feature type="compositionally biased region" description="Basic and acidic residues" evidence="1">
    <location>
        <begin position="98"/>
        <end position="115"/>
    </location>
</feature>
<gene>
    <name evidence="3" type="primary">OLA.9537</name>
</gene>
<name>A0A1A8UZS5_NOTFU</name>
<feature type="chain" id="PRO_5015059311" evidence="2">
    <location>
        <begin position="20"/>
        <end position="197"/>
    </location>
</feature>
<keyword evidence="2" id="KW-0732">Signal</keyword>
<dbReference type="AlphaFoldDB" id="A0A1A8UZS5"/>
<evidence type="ECO:0000256" key="2">
    <source>
        <dbReference type="SAM" id="SignalP"/>
    </source>
</evidence>